<evidence type="ECO:0000313" key="3">
    <source>
        <dbReference type="EMBL" id="HGQ65120.1"/>
    </source>
</evidence>
<evidence type="ECO:0000313" key="2">
    <source>
        <dbReference type="EMBL" id="HGQ36601.1"/>
    </source>
</evidence>
<dbReference type="InterPro" id="IPR012340">
    <property type="entry name" value="NA-bd_OB-fold"/>
</dbReference>
<sequence>MVTADDYRFLVAEDAINRIENRVKLWGLPYPLNKAVALEQIKKLKSTFMKIKYSYLPYTMLIEFEEFKNLEQFVRELASILLPPKTLKLDTTTTKLAVAEIRYALSVLLGLRNRIALGDGNNPEYAIDIVGVEVGYVEKHPKAKKLWVTKAGTEQFSLTIVTNIQGIKKGELRGAAILPPIAFFDIVSEAMYCTNPLEKSFKGKRIPSNFVHKVEIINVVESIVENVR</sequence>
<comment type="caution">
    <text evidence="3">The sequence shown here is derived from an EMBL/GenBank/DDBJ whole genome shotgun (WGS) entry which is preliminary data.</text>
</comment>
<evidence type="ECO:0000259" key="1">
    <source>
        <dbReference type="Pfam" id="PF18489"/>
    </source>
</evidence>
<dbReference type="Pfam" id="PF18489">
    <property type="entry name" value="Alpha_Helical"/>
    <property type="match status" value="1"/>
</dbReference>
<feature type="domain" description="Alpha helical" evidence="1">
    <location>
        <begin position="3"/>
        <end position="118"/>
    </location>
</feature>
<dbReference type="Gene3D" id="1.20.1440.150">
    <property type="match status" value="1"/>
</dbReference>
<dbReference type="Gene3D" id="2.40.50.140">
    <property type="entry name" value="Nucleic acid-binding proteins"/>
    <property type="match status" value="1"/>
</dbReference>
<dbReference type="AlphaFoldDB" id="A0A7C4JKU9"/>
<proteinExistence type="predicted"/>
<organism evidence="3">
    <name type="scientific">Ignisphaera aggregans</name>
    <dbReference type="NCBI Taxonomy" id="334771"/>
    <lineage>
        <taxon>Archaea</taxon>
        <taxon>Thermoproteota</taxon>
        <taxon>Thermoprotei</taxon>
        <taxon>Desulfurococcales</taxon>
        <taxon>Desulfurococcaceae</taxon>
        <taxon>Ignisphaera</taxon>
    </lineage>
</organism>
<dbReference type="EMBL" id="DTCK01000042">
    <property type="protein sequence ID" value="HGQ36601.1"/>
    <property type="molecule type" value="Genomic_DNA"/>
</dbReference>
<dbReference type="EMBL" id="DTBD01000070">
    <property type="protein sequence ID" value="HGQ65120.1"/>
    <property type="molecule type" value="Genomic_DNA"/>
</dbReference>
<gene>
    <name evidence="3" type="ORF">ENU08_07745</name>
    <name evidence="2" type="ORF">ENU41_08030</name>
</gene>
<protein>
    <submittedName>
        <fullName evidence="3">tRNA-binding protein</fullName>
    </submittedName>
</protein>
<accession>A0A7C4JKU9</accession>
<dbReference type="InterPro" id="IPR041169">
    <property type="entry name" value="Alpha_helical"/>
</dbReference>
<name>A0A7C4JKU9_9CREN</name>
<dbReference type="SUPFAM" id="SSF50249">
    <property type="entry name" value="Nucleic acid-binding proteins"/>
    <property type="match status" value="1"/>
</dbReference>
<reference evidence="3" key="1">
    <citation type="journal article" date="2020" name="mSystems">
        <title>Genome- and Community-Level Interaction Insights into Carbon Utilization and Element Cycling Functions of Hydrothermarchaeota in Hydrothermal Sediment.</title>
        <authorList>
            <person name="Zhou Z."/>
            <person name="Liu Y."/>
            <person name="Xu W."/>
            <person name="Pan J."/>
            <person name="Luo Z.H."/>
            <person name="Li M."/>
        </authorList>
    </citation>
    <scope>NUCLEOTIDE SEQUENCE [LARGE SCALE GENOMIC DNA]</scope>
    <source>
        <strain evidence="3">SpSt-637</strain>
        <strain evidence="2">SpSt-667</strain>
    </source>
</reference>